<dbReference type="InterPro" id="IPR018108">
    <property type="entry name" value="MCP_transmembrane"/>
</dbReference>
<protein>
    <submittedName>
        <fullName evidence="13">Uncharacterized protein</fullName>
    </submittedName>
</protein>
<dbReference type="Gene3D" id="1.50.40.10">
    <property type="entry name" value="Mitochondrial carrier domain"/>
    <property type="match status" value="1"/>
</dbReference>
<sequence>MDSWTTYACVKMDAFYKIVCCAGVTALWSGLPPTLVMAVPATVIYFTCYDQLYTALRVRMGERAQEAPLLGVAIARGELTTGPSDTCLL</sequence>
<keyword evidence="14" id="KW-1185">Reference proteome</keyword>
<dbReference type="PROSITE" id="PS50920">
    <property type="entry name" value="SOLCAR"/>
    <property type="match status" value="1"/>
</dbReference>
<dbReference type="InterPro" id="IPR023395">
    <property type="entry name" value="MCP_dom_sf"/>
</dbReference>
<evidence type="ECO:0000313" key="13">
    <source>
        <dbReference type="EMBL" id="MEQ2242567.1"/>
    </source>
</evidence>
<evidence type="ECO:0000256" key="7">
    <source>
        <dbReference type="ARBA" id="ARBA00022989"/>
    </source>
</evidence>
<keyword evidence="6" id="KW-0999">Mitochondrion inner membrane</keyword>
<comment type="subcellular location">
    <subcellularLocation>
        <location evidence="1">Mitochondrion inner membrane</location>
        <topology evidence="1">Multi-pass membrane protein</topology>
    </subcellularLocation>
</comment>
<organism evidence="13 14">
    <name type="scientific">Ilyodon furcidens</name>
    <name type="common">goldbreast splitfin</name>
    <dbReference type="NCBI Taxonomy" id="33524"/>
    <lineage>
        <taxon>Eukaryota</taxon>
        <taxon>Metazoa</taxon>
        <taxon>Chordata</taxon>
        <taxon>Craniata</taxon>
        <taxon>Vertebrata</taxon>
        <taxon>Euteleostomi</taxon>
        <taxon>Actinopterygii</taxon>
        <taxon>Neopterygii</taxon>
        <taxon>Teleostei</taxon>
        <taxon>Neoteleostei</taxon>
        <taxon>Acanthomorphata</taxon>
        <taxon>Ovalentaria</taxon>
        <taxon>Atherinomorphae</taxon>
        <taxon>Cyprinodontiformes</taxon>
        <taxon>Goodeidae</taxon>
        <taxon>Ilyodon</taxon>
    </lineage>
</organism>
<comment type="caution">
    <text evidence="13">The sequence shown here is derived from an EMBL/GenBank/DDBJ whole genome shotgun (WGS) entry which is preliminary data.</text>
</comment>
<reference evidence="13 14" key="1">
    <citation type="submission" date="2021-06" db="EMBL/GenBank/DDBJ databases">
        <authorList>
            <person name="Palmer J.M."/>
        </authorList>
    </citation>
    <scope>NUCLEOTIDE SEQUENCE [LARGE SCALE GENOMIC DNA]</scope>
    <source>
        <strain evidence="14">if_2019</strain>
        <tissue evidence="13">Muscle</tissue>
    </source>
</reference>
<dbReference type="PANTHER" id="PTHR45760:SF5">
    <property type="entry name" value="MITOCHONDRIAL GLUTATHIONE TRANSPORTER SLC25A40-RELATED"/>
    <property type="match status" value="1"/>
</dbReference>
<dbReference type="Pfam" id="PF00153">
    <property type="entry name" value="Mito_carr"/>
    <property type="match status" value="1"/>
</dbReference>
<evidence type="ECO:0000256" key="4">
    <source>
        <dbReference type="ARBA" id="ARBA00022692"/>
    </source>
</evidence>
<keyword evidence="8" id="KW-0496">Mitochondrion</keyword>
<keyword evidence="7" id="KW-1133">Transmembrane helix</keyword>
<comment type="similarity">
    <text evidence="2 12">Belongs to the mitochondrial carrier (TC 2.A.29) family.</text>
</comment>
<keyword evidence="5" id="KW-0677">Repeat</keyword>
<dbReference type="PANTHER" id="PTHR45760">
    <property type="entry name" value="FI19922P1-RELATED"/>
    <property type="match status" value="1"/>
</dbReference>
<dbReference type="Proteomes" id="UP001482620">
    <property type="component" value="Unassembled WGS sequence"/>
</dbReference>
<proteinExistence type="inferred from homology"/>
<evidence type="ECO:0000256" key="12">
    <source>
        <dbReference type="RuleBase" id="RU000488"/>
    </source>
</evidence>
<evidence type="ECO:0000313" key="14">
    <source>
        <dbReference type="Proteomes" id="UP001482620"/>
    </source>
</evidence>
<name>A0ABV0UBI8_9TELE</name>
<evidence type="ECO:0000256" key="9">
    <source>
        <dbReference type="ARBA" id="ARBA00023136"/>
    </source>
</evidence>
<evidence type="ECO:0000256" key="5">
    <source>
        <dbReference type="ARBA" id="ARBA00022737"/>
    </source>
</evidence>
<evidence type="ECO:0000256" key="11">
    <source>
        <dbReference type="PROSITE-ProRule" id="PRU00282"/>
    </source>
</evidence>
<evidence type="ECO:0000256" key="3">
    <source>
        <dbReference type="ARBA" id="ARBA00022448"/>
    </source>
</evidence>
<keyword evidence="9 11" id="KW-0472">Membrane</keyword>
<comment type="catalytic activity">
    <reaction evidence="10">
        <text>glutathione(in) = glutathione(out)</text>
        <dbReference type="Rhea" id="RHEA:74819"/>
        <dbReference type="ChEBI" id="CHEBI:57925"/>
    </reaction>
</comment>
<keyword evidence="3 12" id="KW-0813">Transport</keyword>
<gene>
    <name evidence="13" type="ORF">ILYODFUR_037119</name>
</gene>
<accession>A0ABV0UBI8</accession>
<dbReference type="SUPFAM" id="SSF103506">
    <property type="entry name" value="Mitochondrial carrier"/>
    <property type="match status" value="1"/>
</dbReference>
<dbReference type="EMBL" id="JAHRIQ010065885">
    <property type="protein sequence ID" value="MEQ2242567.1"/>
    <property type="molecule type" value="Genomic_DNA"/>
</dbReference>
<evidence type="ECO:0000256" key="8">
    <source>
        <dbReference type="ARBA" id="ARBA00023128"/>
    </source>
</evidence>
<keyword evidence="4 11" id="KW-0812">Transmembrane</keyword>
<dbReference type="InterPro" id="IPR045315">
    <property type="entry name" value="Mtm1-like"/>
</dbReference>
<evidence type="ECO:0000256" key="10">
    <source>
        <dbReference type="ARBA" id="ARBA00036017"/>
    </source>
</evidence>
<evidence type="ECO:0000256" key="1">
    <source>
        <dbReference type="ARBA" id="ARBA00004448"/>
    </source>
</evidence>
<evidence type="ECO:0000256" key="6">
    <source>
        <dbReference type="ARBA" id="ARBA00022792"/>
    </source>
</evidence>
<evidence type="ECO:0000256" key="2">
    <source>
        <dbReference type="ARBA" id="ARBA00006375"/>
    </source>
</evidence>
<feature type="repeat" description="Solcar" evidence="11">
    <location>
        <begin position="1"/>
        <end position="55"/>
    </location>
</feature>